<sequence length="60" mass="6621">APEYHRQPESTRLTRHPSPNPEHSGSEVISIWAPITTGVGNAMNLLVNNAPTENDWTDLT</sequence>
<reference evidence="3" key="2">
    <citation type="journal article" date="2013" name="PLoS Genet.">
        <title>Comparative genome structure, secondary metabolite, and effector coding capacity across Cochliobolus pathogens.</title>
        <authorList>
            <person name="Condon B.J."/>
            <person name="Leng Y."/>
            <person name="Wu D."/>
            <person name="Bushley K.E."/>
            <person name="Ohm R.A."/>
            <person name="Otillar R."/>
            <person name="Martin J."/>
            <person name="Schackwitz W."/>
            <person name="Grimwood J."/>
            <person name="MohdZainudin N."/>
            <person name="Xue C."/>
            <person name="Wang R."/>
            <person name="Manning V.A."/>
            <person name="Dhillon B."/>
            <person name="Tu Z.J."/>
            <person name="Steffenson B.J."/>
            <person name="Salamov A."/>
            <person name="Sun H."/>
            <person name="Lowry S."/>
            <person name="LaButti K."/>
            <person name="Han J."/>
            <person name="Copeland A."/>
            <person name="Lindquist E."/>
            <person name="Barry K."/>
            <person name="Schmutz J."/>
            <person name="Baker S.E."/>
            <person name="Ciuffetti L.M."/>
            <person name="Grigoriev I.V."/>
            <person name="Zhong S."/>
            <person name="Turgeon B.G."/>
        </authorList>
    </citation>
    <scope>NUCLEOTIDE SEQUENCE [LARGE SCALE GENOMIC DNA]</scope>
    <source>
        <strain evidence="3">C5 / ATCC 48332 / race O</strain>
    </source>
</reference>
<feature type="region of interest" description="Disordered" evidence="1">
    <location>
        <begin position="1"/>
        <end position="28"/>
    </location>
</feature>
<evidence type="ECO:0000313" key="2">
    <source>
        <dbReference type="EMBL" id="EMD88152.1"/>
    </source>
</evidence>
<reference evidence="2 3" key="1">
    <citation type="journal article" date="2012" name="PLoS Pathog.">
        <title>Diverse lifestyles and strategies of plant pathogenesis encoded in the genomes of eighteen Dothideomycetes fungi.</title>
        <authorList>
            <person name="Ohm R.A."/>
            <person name="Feau N."/>
            <person name="Henrissat B."/>
            <person name="Schoch C.L."/>
            <person name="Horwitz B.A."/>
            <person name="Barry K.W."/>
            <person name="Condon B.J."/>
            <person name="Copeland A.C."/>
            <person name="Dhillon B."/>
            <person name="Glaser F."/>
            <person name="Hesse C.N."/>
            <person name="Kosti I."/>
            <person name="LaButti K."/>
            <person name="Lindquist E.A."/>
            <person name="Lucas S."/>
            <person name="Salamov A.A."/>
            <person name="Bradshaw R.E."/>
            <person name="Ciuffetti L."/>
            <person name="Hamelin R.C."/>
            <person name="Kema G.H.J."/>
            <person name="Lawrence C."/>
            <person name="Scott J.A."/>
            <person name="Spatafora J.W."/>
            <person name="Turgeon B.G."/>
            <person name="de Wit P.J.G.M."/>
            <person name="Zhong S."/>
            <person name="Goodwin S.B."/>
            <person name="Grigoriev I.V."/>
        </authorList>
    </citation>
    <scope>NUCLEOTIDE SEQUENCE [LARGE SCALE GENOMIC DNA]</scope>
    <source>
        <strain evidence="3">C5 / ATCC 48332 / race O</strain>
    </source>
</reference>
<proteinExistence type="predicted"/>
<evidence type="ECO:0000313" key="3">
    <source>
        <dbReference type="Proteomes" id="UP000016936"/>
    </source>
</evidence>
<protein>
    <submittedName>
        <fullName evidence="2">Uncharacterized protein</fullName>
    </submittedName>
</protein>
<evidence type="ECO:0000256" key="1">
    <source>
        <dbReference type="SAM" id="MobiDB-lite"/>
    </source>
</evidence>
<dbReference type="EMBL" id="KB445581">
    <property type="protein sequence ID" value="EMD88152.1"/>
    <property type="molecule type" value="Genomic_DNA"/>
</dbReference>
<gene>
    <name evidence="2" type="ORF">COCHEDRAFT_1023351</name>
</gene>
<dbReference type="AlphaFoldDB" id="M2UJM0"/>
<dbReference type="Proteomes" id="UP000016936">
    <property type="component" value="Unassembled WGS sequence"/>
</dbReference>
<feature type="non-terminal residue" evidence="2">
    <location>
        <position position="1"/>
    </location>
</feature>
<accession>M2UJM0</accession>
<organism evidence="2 3">
    <name type="scientific">Cochliobolus heterostrophus (strain C5 / ATCC 48332 / race O)</name>
    <name type="common">Southern corn leaf blight fungus</name>
    <name type="synonym">Bipolaris maydis</name>
    <dbReference type="NCBI Taxonomy" id="701091"/>
    <lineage>
        <taxon>Eukaryota</taxon>
        <taxon>Fungi</taxon>
        <taxon>Dikarya</taxon>
        <taxon>Ascomycota</taxon>
        <taxon>Pezizomycotina</taxon>
        <taxon>Dothideomycetes</taxon>
        <taxon>Pleosporomycetidae</taxon>
        <taxon>Pleosporales</taxon>
        <taxon>Pleosporineae</taxon>
        <taxon>Pleosporaceae</taxon>
        <taxon>Bipolaris</taxon>
    </lineage>
</organism>
<name>M2UJM0_COCH5</name>
<keyword evidence="3" id="KW-1185">Reference proteome</keyword>
<dbReference type="HOGENOM" id="CLU_2947999_0_0_1"/>